<evidence type="ECO:0000256" key="3">
    <source>
        <dbReference type="ARBA" id="ARBA00018192"/>
    </source>
</evidence>
<evidence type="ECO:0000313" key="16">
    <source>
        <dbReference type="Proteomes" id="UP000270296"/>
    </source>
</evidence>
<evidence type="ECO:0000256" key="7">
    <source>
        <dbReference type="ARBA" id="ARBA00022792"/>
    </source>
</evidence>
<comment type="subcellular location">
    <subcellularLocation>
        <location evidence="1 14">Mitochondrion inner membrane</location>
        <topology evidence="1 14">Single-pass membrane protein</topology>
        <orientation evidence="1 14">Matrix side</orientation>
    </subcellularLocation>
</comment>
<keyword evidence="7 14" id="KW-0999">Mitochondrion inner membrane</keyword>
<reference evidence="17" key="1">
    <citation type="submission" date="2016-06" db="UniProtKB">
        <authorList>
            <consortium name="WormBaseParasite"/>
        </authorList>
    </citation>
    <scope>IDENTIFICATION</scope>
</reference>
<evidence type="ECO:0000256" key="4">
    <source>
        <dbReference type="ARBA" id="ARBA00022448"/>
    </source>
</evidence>
<keyword evidence="4 14" id="KW-0813">Transport</keyword>
<evidence type="ECO:0000256" key="13">
    <source>
        <dbReference type="ARBA" id="ARBA00046797"/>
    </source>
</evidence>
<evidence type="ECO:0000313" key="15">
    <source>
        <dbReference type="EMBL" id="VDO83631.1"/>
    </source>
</evidence>
<keyword evidence="8 14" id="KW-0249">Electron transport</keyword>
<evidence type="ECO:0000256" key="11">
    <source>
        <dbReference type="ARBA" id="ARBA00023136"/>
    </source>
</evidence>
<keyword evidence="5 14" id="KW-0679">Respiratory chain</keyword>
<dbReference type="Proteomes" id="UP000270296">
    <property type="component" value="Unassembled WGS sequence"/>
</dbReference>
<comment type="subunit">
    <text evidence="13">Complex I is composed of 45 different subunits. Interacts with CARD15, but not with CARD4. Interacts with STAT3, but not with STAT1, STAT2 and STAT5A. Interacts with OLFM4.</text>
</comment>
<evidence type="ECO:0000256" key="1">
    <source>
        <dbReference type="ARBA" id="ARBA00004298"/>
    </source>
</evidence>
<accession>A0A183IA05</accession>
<organism evidence="17">
    <name type="scientific">Soboliphyme baturini</name>
    <dbReference type="NCBI Taxonomy" id="241478"/>
    <lineage>
        <taxon>Eukaryota</taxon>
        <taxon>Metazoa</taxon>
        <taxon>Ecdysozoa</taxon>
        <taxon>Nematoda</taxon>
        <taxon>Enoplea</taxon>
        <taxon>Dorylaimia</taxon>
        <taxon>Dioctophymatida</taxon>
        <taxon>Dioctophymatoidea</taxon>
        <taxon>Soboliphymatidae</taxon>
        <taxon>Soboliphyme</taxon>
    </lineage>
</organism>
<dbReference type="AlphaFoldDB" id="A0A183IA05"/>
<keyword evidence="10 14" id="KW-0496">Mitochondrion</keyword>
<name>A0A183IA05_9BILA</name>
<sequence>MRQRRTNLLEDNDVRVALQPFLFAERDRLWLKLMRRNRDIENEVMKDVPGWKTGTWYGEPVYFTLPKDKWWDPEIPEPYVHLRWRDIQKHLNFREHDEYAGPHWWDKYMPDIVNDWIR</sequence>
<evidence type="ECO:0000256" key="6">
    <source>
        <dbReference type="ARBA" id="ARBA00022692"/>
    </source>
</evidence>
<dbReference type="PANTHER" id="PTHR12966:SF0">
    <property type="entry name" value="NADH DEHYDROGENASE [UBIQUINONE] 1 ALPHA SUBCOMPLEX SUBUNIT 13"/>
    <property type="match status" value="1"/>
</dbReference>
<comment type="function">
    <text evidence="12">Accessory subunit of the mitochondrial membrane respiratory chain NADH dehydrogenase (Complex I), that is believed not to be involved in catalysis. Complex I functions in the transfer of electrons from NADH to the respiratory chain. The immediate electron acceptor for the enzyme is believed to be ubiquinone. Involved in the interferon/all-trans-retinoic acid (IFN/RA) induced cell death. This apoptotic activity is inhibited by interaction with viral IRF1. Prevents the transactivation of STAT3 target genes. May play a role in CARD15-mediated innate mucosal responses and serve to regulate intestinal epithelial cell responses to microbes.</text>
</comment>
<dbReference type="InterPro" id="IPR009346">
    <property type="entry name" value="GRIM-19"/>
</dbReference>
<evidence type="ECO:0000256" key="9">
    <source>
        <dbReference type="ARBA" id="ARBA00022989"/>
    </source>
</evidence>
<dbReference type="EMBL" id="UZAM01001143">
    <property type="protein sequence ID" value="VDO83631.1"/>
    <property type="molecule type" value="Genomic_DNA"/>
</dbReference>
<comment type="function">
    <text evidence="14">Complex I functions in the transfer of electrons from NADH to the respiratory chain. Accessory subunit of the mitochondrial membrane respiratory chain NADH dehydrogenase (Complex I), that is believed not to be involved in catalysis.</text>
</comment>
<evidence type="ECO:0000313" key="17">
    <source>
        <dbReference type="WBParaSite" id="SBAD_0000047001-mRNA-1"/>
    </source>
</evidence>
<comment type="similarity">
    <text evidence="2 14">Belongs to the complex I NDUFA13 subunit family.</text>
</comment>
<evidence type="ECO:0000256" key="10">
    <source>
        <dbReference type="ARBA" id="ARBA00023128"/>
    </source>
</evidence>
<keyword evidence="6" id="KW-0812">Transmembrane</keyword>
<dbReference type="Pfam" id="PF06212">
    <property type="entry name" value="GRIM-19"/>
    <property type="match status" value="1"/>
</dbReference>
<proteinExistence type="inferred from homology"/>
<dbReference type="OrthoDB" id="3308at2759"/>
<evidence type="ECO:0000256" key="5">
    <source>
        <dbReference type="ARBA" id="ARBA00022660"/>
    </source>
</evidence>
<dbReference type="PANTHER" id="PTHR12966">
    <property type="entry name" value="NADH DEHYDROGENASE UBIQUINONE 1 ALPHA SUBCOMPLEX SUBUNIT 13"/>
    <property type="match status" value="1"/>
</dbReference>
<evidence type="ECO:0000256" key="14">
    <source>
        <dbReference type="RuleBase" id="RU368034"/>
    </source>
</evidence>
<keyword evidence="9" id="KW-1133">Transmembrane helix</keyword>
<reference evidence="15 16" key="2">
    <citation type="submission" date="2018-11" db="EMBL/GenBank/DDBJ databases">
        <authorList>
            <consortium name="Pathogen Informatics"/>
        </authorList>
    </citation>
    <scope>NUCLEOTIDE SEQUENCE [LARGE SCALE GENOMIC DNA]</scope>
</reference>
<dbReference type="GO" id="GO:0045271">
    <property type="term" value="C:respiratory chain complex I"/>
    <property type="evidence" value="ECO:0007669"/>
    <property type="project" value="UniProtKB-UniRule"/>
</dbReference>
<keyword evidence="16" id="KW-1185">Reference proteome</keyword>
<evidence type="ECO:0000256" key="2">
    <source>
        <dbReference type="ARBA" id="ARBA00007312"/>
    </source>
</evidence>
<dbReference type="WBParaSite" id="SBAD_0000047001-mRNA-1">
    <property type="protein sequence ID" value="SBAD_0000047001-mRNA-1"/>
    <property type="gene ID" value="SBAD_0000047001"/>
</dbReference>
<evidence type="ECO:0000256" key="12">
    <source>
        <dbReference type="ARBA" id="ARBA00045908"/>
    </source>
</evidence>
<evidence type="ECO:0000256" key="8">
    <source>
        <dbReference type="ARBA" id="ARBA00022982"/>
    </source>
</evidence>
<keyword evidence="11" id="KW-0472">Membrane</keyword>
<gene>
    <name evidence="15" type="ORF">SBAD_LOCUS449</name>
</gene>
<dbReference type="GO" id="GO:0005743">
    <property type="term" value="C:mitochondrial inner membrane"/>
    <property type="evidence" value="ECO:0007669"/>
    <property type="project" value="UniProtKB-SubCell"/>
</dbReference>
<protein>
    <recommendedName>
        <fullName evidence="3 14">NADH dehydrogenase [ubiquinone] 1 alpha subcomplex subunit 13</fullName>
    </recommendedName>
</protein>